<evidence type="ECO:0000256" key="2">
    <source>
        <dbReference type="ARBA" id="ARBA00022670"/>
    </source>
</evidence>
<dbReference type="SUPFAM" id="SSF54236">
    <property type="entry name" value="Ubiquitin-like"/>
    <property type="match status" value="1"/>
</dbReference>
<dbReference type="GO" id="GO:0005829">
    <property type="term" value="C:cytosol"/>
    <property type="evidence" value="ECO:0007669"/>
    <property type="project" value="TreeGrafter"/>
</dbReference>
<dbReference type="Gene3D" id="3.90.70.80">
    <property type="match status" value="1"/>
</dbReference>
<evidence type="ECO:0000256" key="7">
    <source>
        <dbReference type="ARBA" id="ARBA00022807"/>
    </source>
</evidence>
<evidence type="ECO:0000313" key="14">
    <source>
        <dbReference type="Proteomes" id="UP001212841"/>
    </source>
</evidence>
<evidence type="ECO:0000256" key="6">
    <source>
        <dbReference type="ARBA" id="ARBA00022801"/>
    </source>
</evidence>
<evidence type="ECO:0000259" key="12">
    <source>
        <dbReference type="PROSITE" id="PS50802"/>
    </source>
</evidence>
<dbReference type="Pfam" id="PF24560">
    <property type="entry name" value="zf-C2H2_OTU1_C"/>
    <property type="match status" value="1"/>
</dbReference>
<dbReference type="GO" id="GO:0036503">
    <property type="term" value="P:ERAD pathway"/>
    <property type="evidence" value="ECO:0007669"/>
    <property type="project" value="TreeGrafter"/>
</dbReference>
<feature type="region of interest" description="Disordered" evidence="10">
    <location>
        <begin position="83"/>
        <end position="112"/>
    </location>
</feature>
<dbReference type="PROSITE" id="PS50802">
    <property type="entry name" value="OTU"/>
    <property type="match status" value="1"/>
</dbReference>
<keyword evidence="14" id="KW-1185">Reference proteome</keyword>
<evidence type="ECO:0000256" key="1">
    <source>
        <dbReference type="ARBA" id="ARBA00000707"/>
    </source>
</evidence>
<organism evidence="13 14">
    <name type="scientific">Rhizophlyctis rosea</name>
    <dbReference type="NCBI Taxonomy" id="64517"/>
    <lineage>
        <taxon>Eukaryota</taxon>
        <taxon>Fungi</taxon>
        <taxon>Fungi incertae sedis</taxon>
        <taxon>Chytridiomycota</taxon>
        <taxon>Chytridiomycota incertae sedis</taxon>
        <taxon>Chytridiomycetes</taxon>
        <taxon>Rhizophlyctidales</taxon>
        <taxon>Rhizophlyctidaceae</taxon>
        <taxon>Rhizophlyctis</taxon>
    </lineage>
</organism>
<evidence type="ECO:0000313" key="13">
    <source>
        <dbReference type="EMBL" id="KAJ3049882.1"/>
    </source>
</evidence>
<dbReference type="GO" id="GO:0005634">
    <property type="term" value="C:nucleus"/>
    <property type="evidence" value="ECO:0007669"/>
    <property type="project" value="TreeGrafter"/>
</dbReference>
<keyword evidence="8" id="KW-0862">Zinc</keyword>
<dbReference type="GO" id="GO:0016579">
    <property type="term" value="P:protein deubiquitination"/>
    <property type="evidence" value="ECO:0007669"/>
    <property type="project" value="TreeGrafter"/>
</dbReference>
<dbReference type="InterPro" id="IPR003323">
    <property type="entry name" value="OTU_dom"/>
</dbReference>
<dbReference type="Gene3D" id="3.10.20.90">
    <property type="entry name" value="Phosphatidylinositol 3-kinase Catalytic Subunit, Chain A, domain 1"/>
    <property type="match status" value="1"/>
</dbReference>
<evidence type="ECO:0000256" key="4">
    <source>
        <dbReference type="ARBA" id="ARBA00022771"/>
    </source>
</evidence>
<name>A0AAD5X4T3_9FUNG</name>
<dbReference type="PANTHER" id="PTHR13312">
    <property type="entry name" value="HIV-INDUCED PROTEIN-7-LIKE PROTEASE"/>
    <property type="match status" value="1"/>
</dbReference>
<dbReference type="GO" id="GO:0008270">
    <property type="term" value="F:zinc ion binding"/>
    <property type="evidence" value="ECO:0007669"/>
    <property type="project" value="UniProtKB-KW"/>
</dbReference>
<comment type="catalytic activity">
    <reaction evidence="1 9">
        <text>Thiol-dependent hydrolysis of ester, thioester, amide, peptide and isopeptide bonds formed by the C-terminal Gly of ubiquitin (a 76-residue protein attached to proteins as an intracellular targeting signal).</text>
        <dbReference type="EC" id="3.4.19.12"/>
    </reaction>
</comment>
<keyword evidence="3" id="KW-0479">Metal-binding</keyword>
<dbReference type="SUPFAM" id="SSF54001">
    <property type="entry name" value="Cysteine proteinases"/>
    <property type="match status" value="1"/>
</dbReference>
<dbReference type="EMBL" id="JADGJD010000582">
    <property type="protein sequence ID" value="KAJ3049882.1"/>
    <property type="molecule type" value="Genomic_DNA"/>
</dbReference>
<keyword evidence="2 13" id="KW-0645">Protease</keyword>
<keyword evidence="5 9" id="KW-0833">Ubl conjugation pathway</keyword>
<reference evidence="13" key="1">
    <citation type="submission" date="2020-05" db="EMBL/GenBank/DDBJ databases">
        <title>Phylogenomic resolution of chytrid fungi.</title>
        <authorList>
            <person name="Stajich J.E."/>
            <person name="Amses K."/>
            <person name="Simmons R."/>
            <person name="Seto K."/>
            <person name="Myers J."/>
            <person name="Bonds A."/>
            <person name="Quandt C.A."/>
            <person name="Barry K."/>
            <person name="Liu P."/>
            <person name="Grigoriev I."/>
            <person name="Longcore J.E."/>
            <person name="James T.Y."/>
        </authorList>
    </citation>
    <scope>NUCLEOTIDE SEQUENCE</scope>
    <source>
        <strain evidence="13">JEL0318</strain>
    </source>
</reference>
<dbReference type="PROSITE" id="PS50053">
    <property type="entry name" value="UBIQUITIN_2"/>
    <property type="match status" value="1"/>
</dbReference>
<evidence type="ECO:0000256" key="5">
    <source>
        <dbReference type="ARBA" id="ARBA00022786"/>
    </source>
</evidence>
<evidence type="ECO:0000256" key="8">
    <source>
        <dbReference type="ARBA" id="ARBA00022833"/>
    </source>
</evidence>
<comment type="caution">
    <text evidence="13">The sequence shown here is derived from an EMBL/GenBank/DDBJ whole genome shotgun (WGS) entry which is preliminary data.</text>
</comment>
<dbReference type="GO" id="GO:0004843">
    <property type="term" value="F:cysteine-type deubiquitinase activity"/>
    <property type="evidence" value="ECO:0007669"/>
    <property type="project" value="UniProtKB-UniRule"/>
</dbReference>
<dbReference type="Pfam" id="PF02338">
    <property type="entry name" value="OTU"/>
    <property type="match status" value="1"/>
</dbReference>
<protein>
    <recommendedName>
        <fullName evidence="9">Ubiquitin thioesterase OTU</fullName>
        <ecNumber evidence="9">3.4.19.12</ecNumber>
    </recommendedName>
</protein>
<evidence type="ECO:0000256" key="10">
    <source>
        <dbReference type="SAM" id="MobiDB-lite"/>
    </source>
</evidence>
<dbReference type="InterPro" id="IPR038765">
    <property type="entry name" value="Papain-like_cys_pep_sf"/>
</dbReference>
<keyword evidence="6 9" id="KW-0378">Hydrolase</keyword>
<comment type="function">
    <text evidence="9">Hydrolase that can remove conjugated ubiquitin from proteins and may therefore play an important regulatory role at the level of protein turnover by preventing degradation.</text>
</comment>
<dbReference type="PANTHER" id="PTHR13312:SF0">
    <property type="entry name" value="UBIQUITIN THIOESTERASE OTU1"/>
    <property type="match status" value="1"/>
</dbReference>
<dbReference type="GO" id="GO:0030968">
    <property type="term" value="P:endoplasmic reticulum unfolded protein response"/>
    <property type="evidence" value="ECO:0007669"/>
    <property type="project" value="TreeGrafter"/>
</dbReference>
<dbReference type="CDD" id="cd22745">
    <property type="entry name" value="OTU_OTU1"/>
    <property type="match status" value="1"/>
</dbReference>
<dbReference type="InterPro" id="IPR048857">
    <property type="entry name" value="OTU1_Ubl"/>
</dbReference>
<keyword evidence="7 9" id="KW-0788">Thiol protease</keyword>
<sequence length="340" mass="37031">MRLRCRSKAGVLTLGASLTGDSTVRDLQDDIELVSGVPVAQQQLKYGFPPKLLTADQTTTLGALSIKDGEQLILEELPAAASSASTSSSTPQPAFTSGQTFTQPPPGAFGTQVMPQNYNSDLDFGGAAAADSDYVSVGDGVLVVREMKDDNSCLFRSISYIFERNADNFQNIRSLVSKLIADDPVNYNEAILGREPEDYRKWIVKPESWGGAIELAVLSDYFGVEIDSIDVSTLRVDKFGEGKFSNRVIVLYTGIHYDAIALSPSPTAPEDFDQTSFEGSEGDRILEAGIKLAGIWKKKRKFTDLARFQLRCGVCKKGLVGQKDAQEHAMQTGHTSFTEY</sequence>
<evidence type="ECO:0000256" key="9">
    <source>
        <dbReference type="RuleBase" id="RU367104"/>
    </source>
</evidence>
<dbReference type="InterPro" id="IPR029071">
    <property type="entry name" value="Ubiquitin-like_domsf"/>
</dbReference>
<keyword evidence="4" id="KW-0863">Zinc-finger</keyword>
<dbReference type="CDD" id="cd17059">
    <property type="entry name" value="Ubl_OTU1"/>
    <property type="match status" value="1"/>
</dbReference>
<gene>
    <name evidence="13" type="primary">OTU1</name>
    <name evidence="13" type="ORF">HK097_009137</name>
</gene>
<dbReference type="InterPro" id="IPR000626">
    <property type="entry name" value="Ubiquitin-like_dom"/>
</dbReference>
<comment type="subcellular location">
    <subcellularLocation>
        <location evidence="9">Cytoplasm</location>
    </subcellularLocation>
</comment>
<dbReference type="EC" id="3.4.19.12" evidence="9"/>
<feature type="domain" description="OTU" evidence="12">
    <location>
        <begin position="142"/>
        <end position="263"/>
    </location>
</feature>
<feature type="domain" description="Ubiquitin-like" evidence="11">
    <location>
        <begin position="1"/>
        <end position="74"/>
    </location>
</feature>
<evidence type="ECO:0000256" key="3">
    <source>
        <dbReference type="ARBA" id="ARBA00022723"/>
    </source>
</evidence>
<keyword evidence="9" id="KW-0963">Cytoplasm</keyword>
<proteinExistence type="predicted"/>
<evidence type="ECO:0000259" key="11">
    <source>
        <dbReference type="PROSITE" id="PS50053"/>
    </source>
</evidence>
<accession>A0AAD5X4T3</accession>
<dbReference type="Pfam" id="PF21403">
    <property type="entry name" value="OTU1_UBXL"/>
    <property type="match status" value="1"/>
</dbReference>
<dbReference type="InterPro" id="IPR057766">
    <property type="entry name" value="Znf-C2H2_OTU1-like_C"/>
</dbReference>
<dbReference type="Proteomes" id="UP001212841">
    <property type="component" value="Unassembled WGS sequence"/>
</dbReference>
<feature type="compositionally biased region" description="Low complexity" evidence="10">
    <location>
        <begin position="83"/>
        <end position="97"/>
    </location>
</feature>
<dbReference type="AlphaFoldDB" id="A0AAD5X4T3"/>